<keyword evidence="3" id="KW-1185">Reference proteome</keyword>
<feature type="compositionally biased region" description="Polar residues" evidence="1">
    <location>
        <begin position="159"/>
        <end position="176"/>
    </location>
</feature>
<feature type="region of interest" description="Disordered" evidence="1">
    <location>
        <begin position="1615"/>
        <end position="1644"/>
    </location>
</feature>
<feature type="compositionally biased region" description="Basic and acidic residues" evidence="1">
    <location>
        <begin position="1937"/>
        <end position="1955"/>
    </location>
</feature>
<feature type="region of interest" description="Disordered" evidence="1">
    <location>
        <begin position="1306"/>
        <end position="1340"/>
    </location>
</feature>
<feature type="region of interest" description="Disordered" evidence="1">
    <location>
        <begin position="1846"/>
        <end position="2137"/>
    </location>
</feature>
<feature type="region of interest" description="Disordered" evidence="1">
    <location>
        <begin position="838"/>
        <end position="877"/>
    </location>
</feature>
<dbReference type="EMBL" id="OV696704">
    <property type="protein sequence ID" value="CAH1251751.1"/>
    <property type="molecule type" value="Genomic_DNA"/>
</dbReference>
<accession>A0A8J9ZC07</accession>
<feature type="compositionally biased region" description="Basic and acidic residues" evidence="1">
    <location>
        <begin position="1379"/>
        <end position="1391"/>
    </location>
</feature>
<feature type="region of interest" description="Disordered" evidence="1">
    <location>
        <begin position="1264"/>
        <end position="1289"/>
    </location>
</feature>
<feature type="compositionally biased region" description="Basic and acidic residues" evidence="1">
    <location>
        <begin position="1522"/>
        <end position="1553"/>
    </location>
</feature>
<dbReference type="PANTHER" id="PTHR36495">
    <property type="match status" value="1"/>
</dbReference>
<feature type="compositionally biased region" description="Polar residues" evidence="1">
    <location>
        <begin position="61"/>
        <end position="124"/>
    </location>
</feature>
<feature type="compositionally biased region" description="Low complexity" evidence="1">
    <location>
        <begin position="2287"/>
        <end position="2302"/>
    </location>
</feature>
<reference evidence="2" key="1">
    <citation type="submission" date="2022-01" db="EMBL/GenBank/DDBJ databases">
        <authorList>
            <person name="Braso-Vives M."/>
        </authorList>
    </citation>
    <scope>NUCLEOTIDE SEQUENCE</scope>
</reference>
<feature type="compositionally biased region" description="Low complexity" evidence="1">
    <location>
        <begin position="125"/>
        <end position="158"/>
    </location>
</feature>
<proteinExistence type="predicted"/>
<evidence type="ECO:0000313" key="2">
    <source>
        <dbReference type="EMBL" id="CAH1251751.1"/>
    </source>
</evidence>
<feature type="compositionally biased region" description="Basic and acidic residues" evidence="1">
    <location>
        <begin position="2085"/>
        <end position="2095"/>
    </location>
</feature>
<dbReference type="PANTHER" id="PTHR36495:SF2">
    <property type="match status" value="1"/>
</dbReference>
<feature type="compositionally biased region" description="Low complexity" evidence="1">
    <location>
        <begin position="177"/>
        <end position="254"/>
    </location>
</feature>
<evidence type="ECO:0000256" key="1">
    <source>
        <dbReference type="SAM" id="MobiDB-lite"/>
    </source>
</evidence>
<feature type="region of interest" description="Disordered" evidence="1">
    <location>
        <begin position="673"/>
        <end position="707"/>
    </location>
</feature>
<feature type="compositionally biased region" description="Basic and acidic residues" evidence="1">
    <location>
        <begin position="1872"/>
        <end position="1929"/>
    </location>
</feature>
<gene>
    <name evidence="2" type="primary">Hypp9150</name>
    <name evidence="2" type="ORF">BLAG_LOCUS12052</name>
</gene>
<sequence>MHRLCLKLKFKDRCSFCQKTGGEGASIAMGDESVAMGDVEIQQEVKNENRPWQNRLRGNKPAQNRQGQKSTGQNSKGQKSTGQNSTGLKSTGQNSTGQNSTGQKSRGQNNTGQSSTCQSNTDQNSTDQISTGQSSTDQISTDQISTDQISTDQSSTGQNITGQNITGQNITGQKSIGQNSTGQNSTGQNSTGQNSTGQNNTGQNNTGQNSTGQNNTGQNNTGQNSTGQKSTGQNNTGQNSTGQNSTGQNSTGQNITGQNSTGQKSTGQNNTGQNSTGQNSTGQNSTGQNSTGQNSTGQNNTGQNSTGQNSTGQKSTGQNNTGQNSTDQDSTGQNSTGQNSTGQNSTGQNSTGQNSTGQNSTGQNSTVPNWAKLGSLTQEHFCRKMLKLVEIKYSPAKREKAKILVYKFGEELISGGTQSAEKSDKVFEQMVERLRIPHFMVWKLRVLRRVVMNCLPVKSGYQSHLQQARQFCINILQGEFRRGKIAGIIEAIFLTLSRDVDVAPAEMAPASVQTSQEPRPALPGPSSQGTVQEPAGLQEKGWSGNLVLEPFSEGLLAAVKENYTQWKVEKVEEVINWFAEELKGNKEFFWRHQQNNDTMIVQMAARLNLPPVAVWKLKLLRRVYIRCLPKTNSELIERARKFCLLVLRDEFYKRNISELMTVAFDRVPTNATPATQKTAVPDHQTSQEPRPALPGPSSQGTAQEPAGLQEEGWSGNLVLEPFSQRLLAAVKVNYTERKGEKVEEVINWFAEELKGNEEFVWRHQQNNDKMIDQTAARLYLPPGSAWKLKLLRRVYKRCLPKHHPGQIERARKFCLQILRDQFYKRNISELMRVAFDPVPTNATPATQKTAVPDHQTSQEPRPALPGPSSQGSAQEPVGLQEEGWSGNLVLEPFSQRLLAAVKENYTERKVGKVKEVMNWFAEELKGNKEFVWRHQQNNDTMIDQLAGRLKLPPGSVWKLKLLRRVYKRCLPKNHFELIERARQCCLQVLRDEFYNFRRNISELMTVAFDRVPTNAMPATQKTAASELERESDQTSQEPQPGLSSEGTPQASAAVQKEATGGTLITDPFCQRLLEAVESIFPRPSIARLVERRIYGFEEELAKNTEISWTSKHNNDAAMEQFARRHQLPPDSVWKLRLLRRVVADCLPKRDSAQIKVAQLVRGLCKVEFQARFFTVTRFVLGNMLTSSRATDRARKWQQKMEERDLAREQAMQGGAQPWQQPMQGSAQPWQQPMPGRAQPWQQPMPGRVQPWQQPMPGRVQPWQQPMPGGAQPQQQTIPGSAQPWLQPMPGRAQPWQQIMQGRTQPWQQTMPGGVQPWQQPKPGGLQTVQPPGEDGQEAAAQGEARRLAAEKLLLQKEWERLAAERKALDDKLAQHSKHLPQEAGHHGDHAEQQASANQDVDYRHVQVTSESSSYRRDKSQERSHGDPRHDNRSPLRHDHERFHGDLHHDDTSPCRYEHERFHGDSRRDDSRPTSSAYMAPRDWSPEEDAREQRDEEERSWPGSEDRRGRGRSWGREEEDEFLHERYRRETSADRHGEPHRHEEAAGSYTRDRPYSAPRAAAYDNSAFPDSRDAQYNRSDRREEQTLQQTGQDDVFRNLPRDRSPHFALEKLSPVPHKEYTSPPARTGIHGNHDQPRAPPYSAGDQPFPAPRAPANSMPTIPAIPAEPPQTSYNDIFRSFLQDRSAWDKFSQPVAPLPHEEYMMSPPAGPGIHGDRIHGDDHHRSNSRTPSPFLLPEQREDHYQLGRSVGRTSDITGGATSRGAGQGDATIRGAGQGGATVSWDFLGDATGSWTVQGDATGRRAVVREAVLGDSTAMGDVWGGSTIMGAAQGGSDIMGAVDHEGSQYAEGRAGTKARTLSSLDQCGKGSQAGSRDKERRDSGRERKDQPRGEGRLQQEHRSESRSSCAKEVKKSGKESEKGDKSYRDGSGQKRSSSQTRERDRSPKSQRSDRDRRSNRGSQGGDPRSGRVSRSSTSQIQGKDDRSRGQSRKGDHVSSTQSRDHRSSRLSQRGDHRSRTESRGRDDKSSSQIRRGDHRSSSQGRDPKSSGHRSGSQSKEKDRGSSRQTSHGQSRDRSGNSSQSRPHNVPEKTSKTDRSNQNSAKRKRSRSPSPRGNKKGPGEGRRPERPPKQQQTENTQTWPLQAPGAAAQLTGQIPTSWANKSQDMGQTSWASKLQGVGQIPTSWKPGAVPPSPAGGTQAAGQPPVMFPPGMSFTEAWEMIRTGPSTSGGGQPSVPASGETGFPGSGVLQSTGRSKTAGTQNEPLLLNIGNTTAYQHLFGAGTSLGKQQSAEQGTQQGAQQSTGRGTLQGTVASTAVSTAGVVYPTISENLWGSSTTGNQIPFLEEDMPRTVPSTSAGGQTVPSTSKEGTFSVSNAQKVEPASFGNADKQEMVVAYLKSMGVQVRDEAVEGVLQNPQALDSIERIFWTPLQDRRLVERYLQQVGIPVTPEAVSKIMDNPELMGRIKSTLEARGSI</sequence>
<feature type="compositionally biased region" description="Polar residues" evidence="1">
    <location>
        <begin position="840"/>
        <end position="859"/>
    </location>
</feature>
<feature type="region of interest" description="Disordered" evidence="1">
    <location>
        <begin position="1379"/>
        <end position="1599"/>
    </location>
</feature>
<feature type="compositionally biased region" description="Polar residues" evidence="1">
    <location>
        <begin position="673"/>
        <end position="688"/>
    </location>
</feature>
<feature type="compositionally biased region" description="Polar residues" evidence="1">
    <location>
        <begin position="1033"/>
        <end position="1052"/>
    </location>
</feature>
<feature type="region of interest" description="Disordered" evidence="1">
    <location>
        <begin position="1210"/>
        <end position="1243"/>
    </location>
</feature>
<feature type="compositionally biased region" description="Polar residues" evidence="1">
    <location>
        <begin position="1217"/>
        <end position="1230"/>
    </location>
</feature>
<feature type="compositionally biased region" description="Polar residues" evidence="1">
    <location>
        <begin position="2247"/>
        <end position="2262"/>
    </location>
</feature>
<feature type="compositionally biased region" description="Basic and acidic residues" evidence="1">
    <location>
        <begin position="1490"/>
        <end position="1507"/>
    </location>
</feature>
<feature type="compositionally biased region" description="Basic and acidic residues" evidence="1">
    <location>
        <begin position="2117"/>
        <end position="2128"/>
    </location>
</feature>
<feature type="compositionally biased region" description="Polar residues" evidence="1">
    <location>
        <begin position="314"/>
        <end position="368"/>
    </location>
</feature>
<feature type="compositionally biased region" description="Basic and acidic residues" evidence="1">
    <location>
        <begin position="1979"/>
        <end position="2046"/>
    </location>
</feature>
<feature type="region of interest" description="Disordered" evidence="1">
    <location>
        <begin position="507"/>
        <end position="533"/>
    </location>
</feature>
<feature type="compositionally biased region" description="Low complexity" evidence="1">
    <location>
        <begin position="265"/>
        <end position="313"/>
    </location>
</feature>
<feature type="compositionally biased region" description="Basic and acidic residues" evidence="1">
    <location>
        <begin position="1712"/>
        <end position="1723"/>
    </location>
</feature>
<feature type="compositionally biased region" description="Basic and acidic residues" evidence="1">
    <location>
        <begin position="1569"/>
        <end position="1584"/>
    </location>
</feature>
<feature type="region of interest" description="Disordered" evidence="1">
    <location>
        <begin position="2350"/>
        <end position="2370"/>
    </location>
</feature>
<feature type="region of interest" description="Disordered" evidence="1">
    <location>
        <begin position="2285"/>
        <end position="2306"/>
    </location>
</feature>
<feature type="region of interest" description="Disordered" evidence="1">
    <location>
        <begin position="45"/>
        <end position="369"/>
    </location>
</feature>
<organism evidence="2 3">
    <name type="scientific">Branchiostoma lanceolatum</name>
    <name type="common">Common lancelet</name>
    <name type="synonym">Amphioxus lanceolatum</name>
    <dbReference type="NCBI Taxonomy" id="7740"/>
    <lineage>
        <taxon>Eukaryota</taxon>
        <taxon>Metazoa</taxon>
        <taxon>Chordata</taxon>
        <taxon>Cephalochordata</taxon>
        <taxon>Leptocardii</taxon>
        <taxon>Amphioxiformes</taxon>
        <taxon>Branchiostomatidae</taxon>
        <taxon>Branchiostoma</taxon>
    </lineage>
</organism>
<evidence type="ECO:0000313" key="3">
    <source>
        <dbReference type="Proteomes" id="UP000838412"/>
    </source>
</evidence>
<dbReference type="Proteomes" id="UP000838412">
    <property type="component" value="Chromosome 19"/>
</dbReference>
<feature type="region of interest" description="Disordered" evidence="1">
    <location>
        <begin position="1706"/>
        <end position="1774"/>
    </location>
</feature>
<feature type="compositionally biased region" description="Basic and acidic residues" evidence="1">
    <location>
        <begin position="1413"/>
        <end position="1471"/>
    </location>
</feature>
<feature type="compositionally biased region" description="Low complexity" evidence="1">
    <location>
        <begin position="1264"/>
        <end position="1275"/>
    </location>
</feature>
<name>A0A8J9ZC07_BRALA</name>
<feature type="compositionally biased region" description="Polar residues" evidence="1">
    <location>
        <begin position="2351"/>
        <end position="2370"/>
    </location>
</feature>
<dbReference type="OrthoDB" id="10239409at2759"/>
<feature type="region of interest" description="Disordered" evidence="1">
    <location>
        <begin position="2223"/>
        <end position="2262"/>
    </location>
</feature>
<feature type="compositionally biased region" description="Polar residues" evidence="1">
    <location>
        <begin position="255"/>
        <end position="264"/>
    </location>
</feature>
<protein>
    <submittedName>
        <fullName evidence="2">Hypp9150 protein</fullName>
    </submittedName>
</protein>
<feature type="compositionally biased region" description="Polar residues" evidence="1">
    <location>
        <begin position="1969"/>
        <end position="1978"/>
    </location>
</feature>
<feature type="region of interest" description="Disordered" evidence="1">
    <location>
        <begin position="1018"/>
        <end position="1055"/>
    </location>
</feature>
<feature type="compositionally biased region" description="Polar residues" evidence="1">
    <location>
        <begin position="1749"/>
        <end position="1758"/>
    </location>
</feature>